<organism evidence="1 2">
    <name type="scientific">Microbispora oryzae</name>
    <dbReference type="NCBI Taxonomy" id="2806554"/>
    <lineage>
        <taxon>Bacteria</taxon>
        <taxon>Bacillati</taxon>
        <taxon>Actinomycetota</taxon>
        <taxon>Actinomycetes</taxon>
        <taxon>Streptosporangiales</taxon>
        <taxon>Streptosporangiaceae</taxon>
        <taxon>Microbispora</taxon>
    </lineage>
</organism>
<dbReference type="EMBL" id="JAFCNB010000005">
    <property type="protein sequence ID" value="MBP2704443.1"/>
    <property type="molecule type" value="Genomic_DNA"/>
</dbReference>
<dbReference type="AlphaFoldDB" id="A0A941AJQ8"/>
<sequence>MNPIILPRLDAAEVHRRGWISNGRVQIFVPMNGPDDLTPDEAREYAAFYATAADVIDGLADQETPVERDDTRPLRFQLVRQVDVTGVSGTGVVADGVLWPDGTVSIRWRGDKPSVVFWQDLAHAVHVHGHGGLTRVVWLDGPEVGPAEEAARRG</sequence>
<name>A0A941AJQ8_9ACTN</name>
<gene>
    <name evidence="1" type="ORF">JOL79_11520</name>
</gene>
<keyword evidence="2" id="KW-1185">Reference proteome</keyword>
<comment type="caution">
    <text evidence="1">The sequence shown here is derived from an EMBL/GenBank/DDBJ whole genome shotgun (WGS) entry which is preliminary data.</text>
</comment>
<protein>
    <submittedName>
        <fullName evidence="1">Uncharacterized protein</fullName>
    </submittedName>
</protein>
<evidence type="ECO:0000313" key="2">
    <source>
        <dbReference type="Proteomes" id="UP000674234"/>
    </source>
</evidence>
<dbReference type="Proteomes" id="UP000674234">
    <property type="component" value="Unassembled WGS sequence"/>
</dbReference>
<evidence type="ECO:0000313" key="1">
    <source>
        <dbReference type="EMBL" id="MBP2704443.1"/>
    </source>
</evidence>
<proteinExistence type="predicted"/>
<accession>A0A941AJQ8</accession>
<reference evidence="1" key="1">
    <citation type="submission" date="2021-02" db="EMBL/GenBank/DDBJ databases">
        <title>Draft genome sequence of Microbispora sp. RL4-1S isolated from rice leaves in Thailand.</title>
        <authorList>
            <person name="Muangham S."/>
            <person name="Duangmal K."/>
        </authorList>
    </citation>
    <scope>NUCLEOTIDE SEQUENCE</scope>
    <source>
        <strain evidence="1">RL4-1S</strain>
    </source>
</reference>
<dbReference type="RefSeq" id="WP_210155748.1">
    <property type="nucleotide sequence ID" value="NZ_JAFCNB010000005.1"/>
</dbReference>